<evidence type="ECO:0000256" key="11">
    <source>
        <dbReference type="ARBA" id="ARBA00023157"/>
    </source>
</evidence>
<keyword evidence="13" id="KW-0449">Lipoprotein</keyword>
<keyword evidence="5" id="KW-0964">Secreted</keyword>
<feature type="chain" id="PRO_5047012442" description="CFEM domain-containing protein" evidence="15">
    <location>
        <begin position="19"/>
        <end position="223"/>
    </location>
</feature>
<evidence type="ECO:0000256" key="9">
    <source>
        <dbReference type="ARBA" id="ARBA00023004"/>
    </source>
</evidence>
<dbReference type="InterPro" id="IPR051735">
    <property type="entry name" value="CFEM_domain"/>
</dbReference>
<gene>
    <name evidence="17" type="ORF">V5O48_014133</name>
</gene>
<keyword evidence="6" id="KW-0349">Heme</keyword>
<keyword evidence="10" id="KW-0472">Membrane</keyword>
<keyword evidence="9" id="KW-0408">Iron</keyword>
<organism evidence="17 18">
    <name type="scientific">Marasmius crinis-equi</name>
    <dbReference type="NCBI Taxonomy" id="585013"/>
    <lineage>
        <taxon>Eukaryota</taxon>
        <taxon>Fungi</taxon>
        <taxon>Dikarya</taxon>
        <taxon>Basidiomycota</taxon>
        <taxon>Agaricomycotina</taxon>
        <taxon>Agaricomycetes</taxon>
        <taxon>Agaricomycetidae</taxon>
        <taxon>Agaricales</taxon>
        <taxon>Marasmiineae</taxon>
        <taxon>Marasmiaceae</taxon>
        <taxon>Marasmius</taxon>
    </lineage>
</organism>
<keyword evidence="7" id="KW-0479">Metal-binding</keyword>
<dbReference type="Proteomes" id="UP001465976">
    <property type="component" value="Unassembled WGS sequence"/>
</dbReference>
<comment type="subcellular location">
    <subcellularLocation>
        <location evidence="1">Cell membrane</location>
        <topology evidence="1">Lipid-anchor</topology>
        <topology evidence="1">GPI-anchor</topology>
    </subcellularLocation>
    <subcellularLocation>
        <location evidence="2">Secreted</location>
    </subcellularLocation>
</comment>
<dbReference type="PANTHER" id="PTHR37928:SF2">
    <property type="entry name" value="GPI ANCHORED CFEM DOMAIN PROTEIN (AFU_ORTHOLOGUE AFUA_6G10580)"/>
    <property type="match status" value="1"/>
</dbReference>
<feature type="compositionally biased region" description="Polar residues" evidence="14">
    <location>
        <begin position="173"/>
        <end position="200"/>
    </location>
</feature>
<evidence type="ECO:0000256" key="3">
    <source>
        <dbReference type="ARBA" id="ARBA00010031"/>
    </source>
</evidence>
<evidence type="ECO:0000256" key="4">
    <source>
        <dbReference type="ARBA" id="ARBA00022475"/>
    </source>
</evidence>
<evidence type="ECO:0000256" key="13">
    <source>
        <dbReference type="ARBA" id="ARBA00023288"/>
    </source>
</evidence>
<evidence type="ECO:0000256" key="15">
    <source>
        <dbReference type="SAM" id="SignalP"/>
    </source>
</evidence>
<keyword evidence="12" id="KW-0325">Glycoprotein</keyword>
<accession>A0ABR3EY50</accession>
<feature type="domain" description="CFEM" evidence="16">
    <location>
        <begin position="1"/>
        <end position="109"/>
    </location>
</feature>
<evidence type="ECO:0000256" key="10">
    <source>
        <dbReference type="ARBA" id="ARBA00023136"/>
    </source>
</evidence>
<evidence type="ECO:0000256" key="8">
    <source>
        <dbReference type="ARBA" id="ARBA00022729"/>
    </source>
</evidence>
<sequence length="223" mass="21865">MAFRALLAVGLLAVGALAQLSGLPVCAQTCVSNGAGPIGCSATDAGCLCASPVFIPTTERCASQLCTPDEIAQVGTALTNACDAVTGTGTSTGTFSGTRSDTSTAATTTGTTTESTTSISSSTTSVTSVFTPPTTIIQTTPTTTPQTTTSITTSPVTTPTTVNTGTTVPPLATPSTTKQTTGLTSQDPGSPIQTGSNTNGAVDGKNVPGAMVLGMIGAFVFAL</sequence>
<keyword evidence="11" id="KW-1015">Disulfide bond</keyword>
<evidence type="ECO:0000256" key="14">
    <source>
        <dbReference type="SAM" id="MobiDB-lite"/>
    </source>
</evidence>
<keyword evidence="8 15" id="KW-0732">Signal</keyword>
<dbReference type="PANTHER" id="PTHR37928">
    <property type="entry name" value="CFEM DOMAIN PROTEIN (AFU_ORTHOLOGUE AFUA_6G14090)"/>
    <property type="match status" value="1"/>
</dbReference>
<feature type="signal peptide" evidence="15">
    <location>
        <begin position="1"/>
        <end position="18"/>
    </location>
</feature>
<dbReference type="PROSITE" id="PS52012">
    <property type="entry name" value="CFEM"/>
    <property type="match status" value="1"/>
</dbReference>
<evidence type="ECO:0000256" key="7">
    <source>
        <dbReference type="ARBA" id="ARBA00022723"/>
    </source>
</evidence>
<evidence type="ECO:0000259" key="16">
    <source>
        <dbReference type="PROSITE" id="PS52012"/>
    </source>
</evidence>
<evidence type="ECO:0000256" key="5">
    <source>
        <dbReference type="ARBA" id="ARBA00022525"/>
    </source>
</evidence>
<feature type="compositionally biased region" description="Low complexity" evidence="14">
    <location>
        <begin position="90"/>
        <end position="170"/>
    </location>
</feature>
<dbReference type="SMART" id="SM00747">
    <property type="entry name" value="CFEM"/>
    <property type="match status" value="1"/>
</dbReference>
<comment type="similarity">
    <text evidence="3">Belongs to the RBT5 family.</text>
</comment>
<dbReference type="InterPro" id="IPR008427">
    <property type="entry name" value="Extracellular_membr_CFEM_dom"/>
</dbReference>
<feature type="region of interest" description="Disordered" evidence="14">
    <location>
        <begin position="90"/>
        <end position="204"/>
    </location>
</feature>
<evidence type="ECO:0000313" key="18">
    <source>
        <dbReference type="Proteomes" id="UP001465976"/>
    </source>
</evidence>
<reference evidence="17 18" key="1">
    <citation type="submission" date="2024-02" db="EMBL/GenBank/DDBJ databases">
        <title>A draft genome for the cacao thread blight pathogen Marasmius crinis-equi.</title>
        <authorList>
            <person name="Cohen S.P."/>
            <person name="Baruah I.K."/>
            <person name="Amoako-Attah I."/>
            <person name="Bukari Y."/>
            <person name="Meinhardt L.W."/>
            <person name="Bailey B.A."/>
        </authorList>
    </citation>
    <scope>NUCLEOTIDE SEQUENCE [LARGE SCALE GENOMIC DNA]</scope>
    <source>
        <strain evidence="17 18">GH-76</strain>
    </source>
</reference>
<keyword evidence="4" id="KW-1003">Cell membrane</keyword>
<dbReference type="EMBL" id="JBAHYK010001475">
    <property type="protein sequence ID" value="KAL0567862.1"/>
    <property type="molecule type" value="Genomic_DNA"/>
</dbReference>
<evidence type="ECO:0000256" key="12">
    <source>
        <dbReference type="ARBA" id="ARBA00023180"/>
    </source>
</evidence>
<evidence type="ECO:0000256" key="2">
    <source>
        <dbReference type="ARBA" id="ARBA00004613"/>
    </source>
</evidence>
<evidence type="ECO:0000256" key="6">
    <source>
        <dbReference type="ARBA" id="ARBA00022617"/>
    </source>
</evidence>
<keyword evidence="18" id="KW-1185">Reference proteome</keyword>
<evidence type="ECO:0000256" key="1">
    <source>
        <dbReference type="ARBA" id="ARBA00004609"/>
    </source>
</evidence>
<proteinExistence type="inferred from homology"/>
<comment type="caution">
    <text evidence="17">The sequence shown here is derived from an EMBL/GenBank/DDBJ whole genome shotgun (WGS) entry which is preliminary data.</text>
</comment>
<evidence type="ECO:0000313" key="17">
    <source>
        <dbReference type="EMBL" id="KAL0567862.1"/>
    </source>
</evidence>
<protein>
    <recommendedName>
        <fullName evidence="16">CFEM domain-containing protein</fullName>
    </recommendedName>
</protein>
<name>A0ABR3EY50_9AGAR</name>
<dbReference type="Pfam" id="PF05730">
    <property type="entry name" value="CFEM"/>
    <property type="match status" value="1"/>
</dbReference>